<evidence type="ECO:0000256" key="1">
    <source>
        <dbReference type="SAM" id="Phobius"/>
    </source>
</evidence>
<protein>
    <recommendedName>
        <fullName evidence="5">Reticulon domain-containing protein</fullName>
    </recommendedName>
</protein>
<evidence type="ECO:0000256" key="2">
    <source>
        <dbReference type="SAM" id="SignalP"/>
    </source>
</evidence>
<keyword evidence="1" id="KW-0472">Membrane</keyword>
<evidence type="ECO:0000313" key="4">
    <source>
        <dbReference type="Proteomes" id="UP000006882"/>
    </source>
</evidence>
<proteinExistence type="predicted"/>
<feature type="transmembrane region" description="Helical" evidence="1">
    <location>
        <begin position="133"/>
        <end position="157"/>
    </location>
</feature>
<dbReference type="PANTHER" id="PTHR34115">
    <property type="entry name" value="PROTEIN, PUTATIVE-RELATED"/>
    <property type="match status" value="1"/>
</dbReference>
<feature type="transmembrane region" description="Helical" evidence="1">
    <location>
        <begin position="84"/>
        <end position="104"/>
    </location>
</feature>
<keyword evidence="2" id="KW-0732">Signal</keyword>
<organism evidence="3 4">
    <name type="scientific">Prunus persica</name>
    <name type="common">Peach</name>
    <name type="synonym">Amygdalus persica</name>
    <dbReference type="NCBI Taxonomy" id="3760"/>
    <lineage>
        <taxon>Eukaryota</taxon>
        <taxon>Viridiplantae</taxon>
        <taxon>Streptophyta</taxon>
        <taxon>Embryophyta</taxon>
        <taxon>Tracheophyta</taxon>
        <taxon>Spermatophyta</taxon>
        <taxon>Magnoliopsida</taxon>
        <taxon>eudicotyledons</taxon>
        <taxon>Gunneridae</taxon>
        <taxon>Pentapetalae</taxon>
        <taxon>rosids</taxon>
        <taxon>fabids</taxon>
        <taxon>Rosales</taxon>
        <taxon>Rosaceae</taxon>
        <taxon>Amygdaloideae</taxon>
        <taxon>Amygdaleae</taxon>
        <taxon>Prunus</taxon>
    </lineage>
</organism>
<keyword evidence="1" id="KW-1133">Transmembrane helix</keyword>
<gene>
    <name evidence="3" type="ORF">PRUPE_3G260500</name>
</gene>
<sequence length="204" mass="22929">MHAHLCLKDFLISHLKLICSLLYHIISMHISNCIQLSRCNSKKDGEERNHHCDQSSTKALHKCISSLITMLAVLLPLKHRTATLVAFVVALMVYFSSLAVKILLQARDHNPDLAEFMDKISLSSGTLALNLELLVIVPAFGCFAIVVWSLCLVIAVIKSYHESAVVLKRLYRCAVEELVHAFDKLKELFHLTRREAEQQSGLPS</sequence>
<feature type="chain" id="PRO_5013281636" description="Reticulon domain-containing protein" evidence="2">
    <location>
        <begin position="21"/>
        <end position="204"/>
    </location>
</feature>
<keyword evidence="1" id="KW-0812">Transmembrane</keyword>
<dbReference type="InterPro" id="IPR053258">
    <property type="entry name" value="Ca-permeable_cation_channel"/>
</dbReference>
<keyword evidence="4" id="KW-1185">Reference proteome</keyword>
<accession>A0A251Q6X1</accession>
<reference evidence="3 4" key="1">
    <citation type="journal article" date="2013" name="Nat. Genet.">
        <title>The high-quality draft genome of peach (Prunus persica) identifies unique patterns of genetic diversity, domestication and genome evolution.</title>
        <authorList>
            <consortium name="International Peach Genome Initiative"/>
            <person name="Verde I."/>
            <person name="Abbott A.G."/>
            <person name="Scalabrin S."/>
            <person name="Jung S."/>
            <person name="Shu S."/>
            <person name="Marroni F."/>
            <person name="Zhebentyayeva T."/>
            <person name="Dettori M.T."/>
            <person name="Grimwood J."/>
            <person name="Cattonaro F."/>
            <person name="Zuccolo A."/>
            <person name="Rossini L."/>
            <person name="Jenkins J."/>
            <person name="Vendramin E."/>
            <person name="Meisel L.A."/>
            <person name="Decroocq V."/>
            <person name="Sosinski B."/>
            <person name="Prochnik S."/>
            <person name="Mitros T."/>
            <person name="Policriti A."/>
            <person name="Cipriani G."/>
            <person name="Dondini L."/>
            <person name="Ficklin S."/>
            <person name="Goodstein D.M."/>
            <person name="Xuan P."/>
            <person name="Del Fabbro C."/>
            <person name="Aramini V."/>
            <person name="Copetti D."/>
            <person name="Gonzalez S."/>
            <person name="Horner D.S."/>
            <person name="Falchi R."/>
            <person name="Lucas S."/>
            <person name="Mica E."/>
            <person name="Maldonado J."/>
            <person name="Lazzari B."/>
            <person name="Bielenberg D."/>
            <person name="Pirona R."/>
            <person name="Miculan M."/>
            <person name="Barakat A."/>
            <person name="Testolin R."/>
            <person name="Stella A."/>
            <person name="Tartarini S."/>
            <person name="Tonutti P."/>
            <person name="Arus P."/>
            <person name="Orellana A."/>
            <person name="Wells C."/>
            <person name="Main D."/>
            <person name="Vizzotto G."/>
            <person name="Silva H."/>
            <person name="Salamini F."/>
            <person name="Schmutz J."/>
            <person name="Morgante M."/>
            <person name="Rokhsar D.S."/>
        </authorList>
    </citation>
    <scope>NUCLEOTIDE SEQUENCE [LARGE SCALE GENOMIC DNA]</scope>
    <source>
        <strain evidence="4">cv. Nemared</strain>
    </source>
</reference>
<dbReference type="EMBL" id="CM007653">
    <property type="protein sequence ID" value="ONI19130.1"/>
    <property type="molecule type" value="Genomic_DNA"/>
</dbReference>
<dbReference type="Proteomes" id="UP000006882">
    <property type="component" value="Chromosome G3"/>
</dbReference>
<evidence type="ECO:0008006" key="5">
    <source>
        <dbReference type="Google" id="ProtNLM"/>
    </source>
</evidence>
<name>A0A251Q6X1_PRUPE</name>
<dbReference type="PANTHER" id="PTHR34115:SF13">
    <property type="entry name" value="RPB1A"/>
    <property type="match status" value="1"/>
</dbReference>
<dbReference type="AlphaFoldDB" id="A0A251Q6X1"/>
<evidence type="ECO:0000313" key="3">
    <source>
        <dbReference type="EMBL" id="ONI19130.1"/>
    </source>
</evidence>
<feature type="signal peptide" evidence="2">
    <location>
        <begin position="1"/>
        <end position="20"/>
    </location>
</feature>
<dbReference type="Gramene" id="ONI19130">
    <property type="protein sequence ID" value="ONI19130"/>
    <property type="gene ID" value="PRUPE_3G260500"/>
</dbReference>